<name>A0A6S5BXI6_AERVE</name>
<dbReference type="AlphaFoldDB" id="A0A6S5BXI6"/>
<dbReference type="Proteomes" id="UP000515442">
    <property type="component" value="Chromosome"/>
</dbReference>
<keyword evidence="1" id="KW-0472">Membrane</keyword>
<dbReference type="EMBL" id="AP022038">
    <property type="protein sequence ID" value="BBR40370.1"/>
    <property type="molecule type" value="Genomic_DNA"/>
</dbReference>
<dbReference type="SUPFAM" id="SSF56784">
    <property type="entry name" value="HAD-like"/>
    <property type="match status" value="1"/>
</dbReference>
<evidence type="ECO:0000259" key="2">
    <source>
        <dbReference type="Pfam" id="PF01814"/>
    </source>
</evidence>
<accession>A0A6S5BXI6</accession>
<organism evidence="3 4">
    <name type="scientific">Aeromonas veronii</name>
    <dbReference type="NCBI Taxonomy" id="654"/>
    <lineage>
        <taxon>Bacteria</taxon>
        <taxon>Pseudomonadati</taxon>
        <taxon>Pseudomonadota</taxon>
        <taxon>Gammaproteobacteria</taxon>
        <taxon>Aeromonadales</taxon>
        <taxon>Aeromonadaceae</taxon>
        <taxon>Aeromonas</taxon>
    </lineage>
</organism>
<feature type="domain" description="Hemerythrin-like" evidence="2">
    <location>
        <begin position="105"/>
        <end position="182"/>
    </location>
</feature>
<evidence type="ECO:0000313" key="4">
    <source>
        <dbReference type="Proteomes" id="UP000515442"/>
    </source>
</evidence>
<reference evidence="3 4" key="1">
    <citation type="submission" date="2019-12" db="EMBL/GenBank/DDBJ databases">
        <title>complete genome sequences of Aeromonas veronii str. WP3-W19-ESBL-03 isolated from wastewater treatment plant effluent.</title>
        <authorList>
            <person name="Sekizuka T."/>
            <person name="Itokawa K."/>
            <person name="Yatsu K."/>
            <person name="Inamine Y."/>
            <person name="Kuroda M."/>
        </authorList>
    </citation>
    <scope>NUCLEOTIDE SEQUENCE [LARGE SCALE GENOMIC DNA]</scope>
    <source>
        <strain evidence="3 4">WP3-W19-ESBL-03</strain>
    </source>
</reference>
<dbReference type="InterPro" id="IPR012312">
    <property type="entry name" value="Hemerythrin-like"/>
</dbReference>
<keyword evidence="1" id="KW-1133">Transmembrane helix</keyword>
<dbReference type="InterPro" id="IPR036412">
    <property type="entry name" value="HAD-like_sf"/>
</dbReference>
<evidence type="ECO:0000313" key="3">
    <source>
        <dbReference type="EMBL" id="BBR40370.1"/>
    </source>
</evidence>
<dbReference type="Pfam" id="PF01814">
    <property type="entry name" value="Hemerythrin"/>
    <property type="match status" value="1"/>
</dbReference>
<sequence>MGARGTAAAAESADIVLLTDRLDRLADAKGIAILSMRIAIQSVWLGMGLCCSAMAFAAFGILPPFEGAVLQELIDLLAILSALRVLASRITRPEDKAMSAEQVIALRNEHNHLLPLLQRLTEVAALFPQASPNEQRTILKTLHEQLTQEILTHERQDEQGLYPAMATMLVGDDPLAALSRSHPQRSPHF</sequence>
<feature type="transmembrane region" description="Helical" evidence="1">
    <location>
        <begin position="43"/>
        <end position="62"/>
    </location>
</feature>
<protein>
    <recommendedName>
        <fullName evidence="2">Hemerythrin-like domain-containing protein</fullName>
    </recommendedName>
</protein>
<keyword evidence="1" id="KW-0812">Transmembrane</keyword>
<evidence type="ECO:0000256" key="1">
    <source>
        <dbReference type="SAM" id="Phobius"/>
    </source>
</evidence>
<gene>
    <name evidence="3" type="ORF">WP3W19E03_28950</name>
</gene>
<proteinExistence type="predicted"/>